<dbReference type="PANTHER" id="PTHR43425:SF2">
    <property type="entry name" value="OXYGEN-INSENSITIVE NADPH NITROREDUCTASE"/>
    <property type="match status" value="1"/>
</dbReference>
<keyword evidence="5" id="KW-0521">NADP</keyword>
<dbReference type="Proteomes" id="UP000051160">
    <property type="component" value="Unassembled WGS sequence"/>
</dbReference>
<evidence type="ECO:0000313" key="7">
    <source>
        <dbReference type="EMBL" id="KRK97626.1"/>
    </source>
</evidence>
<dbReference type="AlphaFoldDB" id="A0A0R1LYT0"/>
<name>A0A0R1LYT0_9LACO</name>
<dbReference type="SUPFAM" id="SSF55469">
    <property type="entry name" value="FMN-dependent nitroreductase-like"/>
    <property type="match status" value="1"/>
</dbReference>
<evidence type="ECO:0000256" key="2">
    <source>
        <dbReference type="ARBA" id="ARBA00022630"/>
    </source>
</evidence>
<comment type="similarity">
    <text evidence="1 5">Belongs to the flavin oxidoreductase frp family.</text>
</comment>
<dbReference type="STRING" id="1423776.FD04_GL001662"/>
<protein>
    <submittedName>
        <fullName evidence="7">Nitroreductase</fullName>
    </submittedName>
</protein>
<organism evidence="7 8">
    <name type="scientific">Secundilactobacillus odoratitofui DSM 19909 = JCM 15043</name>
    <dbReference type="NCBI Taxonomy" id="1423776"/>
    <lineage>
        <taxon>Bacteria</taxon>
        <taxon>Bacillati</taxon>
        <taxon>Bacillota</taxon>
        <taxon>Bacilli</taxon>
        <taxon>Lactobacillales</taxon>
        <taxon>Lactobacillaceae</taxon>
        <taxon>Secundilactobacillus</taxon>
    </lineage>
</organism>
<evidence type="ECO:0000313" key="8">
    <source>
        <dbReference type="Proteomes" id="UP000051160"/>
    </source>
</evidence>
<keyword evidence="8" id="KW-1185">Reference proteome</keyword>
<dbReference type="InterPro" id="IPR029479">
    <property type="entry name" value="Nitroreductase"/>
</dbReference>
<evidence type="ECO:0000259" key="6">
    <source>
        <dbReference type="Pfam" id="PF00881"/>
    </source>
</evidence>
<accession>A0A0R1LYT0</accession>
<dbReference type="PANTHER" id="PTHR43425">
    <property type="entry name" value="OXYGEN-INSENSITIVE NADPH NITROREDUCTASE"/>
    <property type="match status" value="1"/>
</dbReference>
<feature type="domain" description="Nitroreductase" evidence="6">
    <location>
        <begin position="10"/>
        <end position="161"/>
    </location>
</feature>
<evidence type="ECO:0000256" key="4">
    <source>
        <dbReference type="ARBA" id="ARBA00023002"/>
    </source>
</evidence>
<dbReference type="EMBL" id="AZEE01000029">
    <property type="protein sequence ID" value="KRK97626.1"/>
    <property type="molecule type" value="Genomic_DNA"/>
</dbReference>
<keyword evidence="3 5" id="KW-0288">FMN</keyword>
<dbReference type="Gene3D" id="3.40.109.10">
    <property type="entry name" value="NADH Oxidase"/>
    <property type="match status" value="1"/>
</dbReference>
<sequence>MDKRLTTQANHRSVRRFTNQPITEAIRSELVTIAQHTATSHFLQSFSIIRIDNQTLRQQIADISHQSYVNGNGDLYIFVLDQFRAATLANAADVHELGSADKFMQGVSDTILAVQNMVNAAENLGLGTVILGSILNDPHSLIQLLKLPKYTFPVLGVIVGYPDQATAPKPRMPQSMMHFTDAYSTESAVAEIDDYDRIIHDYYANRQTNARSESFTNLLTKSATTSPAKRREILAAIHQQGFLLE</sequence>
<dbReference type="RefSeq" id="WP_054701661.1">
    <property type="nucleotide sequence ID" value="NZ_AZEE01000029.1"/>
</dbReference>
<evidence type="ECO:0000256" key="1">
    <source>
        <dbReference type="ARBA" id="ARBA00008366"/>
    </source>
</evidence>
<dbReference type="GO" id="GO:0016491">
    <property type="term" value="F:oxidoreductase activity"/>
    <property type="evidence" value="ECO:0007669"/>
    <property type="project" value="UniProtKB-UniRule"/>
</dbReference>
<proteinExistence type="inferred from homology"/>
<dbReference type="Pfam" id="PF00881">
    <property type="entry name" value="Nitroreductase"/>
    <property type="match status" value="1"/>
</dbReference>
<dbReference type="PATRIC" id="fig|1423776.4.peg.1683"/>
<dbReference type="InterPro" id="IPR000415">
    <property type="entry name" value="Nitroreductase-like"/>
</dbReference>
<dbReference type="InterPro" id="IPR016446">
    <property type="entry name" value="Flavin_OxRdtase_Frp"/>
</dbReference>
<reference evidence="7 8" key="1">
    <citation type="journal article" date="2015" name="Genome Announc.">
        <title>Expanding the biotechnology potential of lactobacilli through comparative genomics of 213 strains and associated genera.</title>
        <authorList>
            <person name="Sun Z."/>
            <person name="Harris H.M."/>
            <person name="McCann A."/>
            <person name="Guo C."/>
            <person name="Argimon S."/>
            <person name="Zhang W."/>
            <person name="Yang X."/>
            <person name="Jeffery I.B."/>
            <person name="Cooney J.C."/>
            <person name="Kagawa T.F."/>
            <person name="Liu W."/>
            <person name="Song Y."/>
            <person name="Salvetti E."/>
            <person name="Wrobel A."/>
            <person name="Rasinkangas P."/>
            <person name="Parkhill J."/>
            <person name="Rea M.C."/>
            <person name="O'Sullivan O."/>
            <person name="Ritari J."/>
            <person name="Douillard F.P."/>
            <person name="Paul Ross R."/>
            <person name="Yang R."/>
            <person name="Briner A.E."/>
            <person name="Felis G.E."/>
            <person name="de Vos W.M."/>
            <person name="Barrangou R."/>
            <person name="Klaenhammer T.R."/>
            <person name="Caufield P.W."/>
            <person name="Cui Y."/>
            <person name="Zhang H."/>
            <person name="O'Toole P.W."/>
        </authorList>
    </citation>
    <scope>NUCLEOTIDE SEQUENCE [LARGE SCALE GENOMIC DNA]</scope>
    <source>
        <strain evidence="7 8">DSM 19909</strain>
    </source>
</reference>
<dbReference type="OrthoDB" id="9775805at2"/>
<evidence type="ECO:0000256" key="5">
    <source>
        <dbReference type="PIRNR" id="PIRNR005426"/>
    </source>
</evidence>
<dbReference type="PIRSF" id="PIRSF005426">
    <property type="entry name" value="Frp"/>
    <property type="match status" value="1"/>
</dbReference>
<gene>
    <name evidence="7" type="ORF">FD04_GL001662</name>
</gene>
<evidence type="ECO:0000256" key="3">
    <source>
        <dbReference type="ARBA" id="ARBA00022643"/>
    </source>
</evidence>
<keyword evidence="2 5" id="KW-0285">Flavoprotein</keyword>
<comment type="caution">
    <text evidence="7">The sequence shown here is derived from an EMBL/GenBank/DDBJ whole genome shotgun (WGS) entry which is preliminary data.</text>
</comment>
<keyword evidence="4 5" id="KW-0560">Oxidoreductase</keyword>